<keyword evidence="2" id="KW-1185">Reference proteome</keyword>
<proteinExistence type="predicted"/>
<comment type="caution">
    <text evidence="1">The sequence shown here is derived from an EMBL/GenBank/DDBJ whole genome shotgun (WGS) entry which is preliminary data.</text>
</comment>
<sequence length="173" mass="18456">MRRVVQRTPNLGLSIRLQPLAADADLLPLRPAPDPDPDPVSGCEVSGVAWGTLPTTIGPYQTYSPIVYSTDGAATNWRLDPRSVYGSTPVTSTIVGIPSGASIDGVRWEWAWMAGEPIVPVSITASPQLLVVSVPPIDLANDYKYSSWSLSAQAFCGDTLVGTLTLQLFISET</sequence>
<reference evidence="1 2" key="1">
    <citation type="submission" date="2012-09" db="EMBL/GenBank/DDBJ databases">
        <title>Draft Genome Sequences of 6 Strains from Genus Thauera.</title>
        <authorList>
            <person name="Liu B."/>
            <person name="Shapleigh J.P."/>
            <person name="Frostegard A.H."/>
        </authorList>
    </citation>
    <scope>NUCLEOTIDE SEQUENCE [LARGE SCALE GENOMIC DNA]</scope>
    <source>
        <strain evidence="1 2">B4P</strain>
    </source>
</reference>
<dbReference type="EMBL" id="AMXF01000271">
    <property type="protein sequence ID" value="ENO95148.1"/>
    <property type="molecule type" value="Genomic_DNA"/>
</dbReference>
<gene>
    <name evidence="1" type="ORF">C667_20509</name>
</gene>
<evidence type="ECO:0000313" key="2">
    <source>
        <dbReference type="Proteomes" id="UP000013047"/>
    </source>
</evidence>
<dbReference type="Proteomes" id="UP000013047">
    <property type="component" value="Unassembled WGS sequence"/>
</dbReference>
<name>N6ZLD9_9RHOO</name>
<organism evidence="1 2">
    <name type="scientific">Thauera phenylacetica B4P</name>
    <dbReference type="NCBI Taxonomy" id="1234382"/>
    <lineage>
        <taxon>Bacteria</taxon>
        <taxon>Pseudomonadati</taxon>
        <taxon>Pseudomonadota</taxon>
        <taxon>Betaproteobacteria</taxon>
        <taxon>Rhodocyclales</taxon>
        <taxon>Zoogloeaceae</taxon>
        <taxon>Thauera</taxon>
    </lineage>
</organism>
<accession>N6ZLD9</accession>
<evidence type="ECO:0000313" key="1">
    <source>
        <dbReference type="EMBL" id="ENO95148.1"/>
    </source>
</evidence>
<dbReference type="AlphaFoldDB" id="N6ZLD9"/>
<protein>
    <submittedName>
        <fullName evidence="1">Uncharacterized protein</fullName>
    </submittedName>
</protein>
<dbReference type="RefSeq" id="WP_004379596.1">
    <property type="nucleotide sequence ID" value="NZ_AMXF01000271.1"/>
</dbReference>